<accession>A0A0S4IQI9</accession>
<dbReference type="Proteomes" id="UP000051952">
    <property type="component" value="Unassembled WGS sequence"/>
</dbReference>
<dbReference type="OrthoDB" id="10266568at2759"/>
<reference evidence="2" key="1">
    <citation type="submission" date="2015-09" db="EMBL/GenBank/DDBJ databases">
        <authorList>
            <consortium name="Pathogen Informatics"/>
        </authorList>
    </citation>
    <scope>NUCLEOTIDE SEQUENCE [LARGE SCALE GENOMIC DNA]</scope>
    <source>
        <strain evidence="2">Lake Konstanz</strain>
    </source>
</reference>
<dbReference type="AlphaFoldDB" id="A0A0S4IQI9"/>
<evidence type="ECO:0000313" key="1">
    <source>
        <dbReference type="EMBL" id="CUE73214.1"/>
    </source>
</evidence>
<evidence type="ECO:0000313" key="2">
    <source>
        <dbReference type="Proteomes" id="UP000051952"/>
    </source>
</evidence>
<dbReference type="Pfam" id="PF03357">
    <property type="entry name" value="Snf7"/>
    <property type="match status" value="1"/>
</dbReference>
<dbReference type="PANTHER" id="PTHR10476">
    <property type="entry name" value="CHARGED MULTIVESICULAR BODY PROTEIN"/>
    <property type="match status" value="1"/>
</dbReference>
<sequence>MNLDLIHDNMNAEQLQNLLFNMKFTSKQLEKSSKKSEKDSEKEKLNIKKALEKGNTEAAKIYAENSIRKRNESLNFLRLASRVDAAASRVDTAVKMQSVTKVMASTVKGMEKVMQAMDPMKIAVVMDQFEQQVGAMDVNLGTMESAFNNAQASTVPMDDVEALMGRIAEENNLDARAAITGAQRARLDPVLAQQDKEMTDILDRLRDKPVGA</sequence>
<dbReference type="GO" id="GO:0007034">
    <property type="term" value="P:vacuolar transport"/>
    <property type="evidence" value="ECO:0007669"/>
    <property type="project" value="InterPro"/>
</dbReference>
<dbReference type="Gene3D" id="6.10.140.1230">
    <property type="match status" value="1"/>
</dbReference>
<organism evidence="1 2">
    <name type="scientific">Bodo saltans</name>
    <name type="common">Flagellated protozoan</name>
    <dbReference type="NCBI Taxonomy" id="75058"/>
    <lineage>
        <taxon>Eukaryota</taxon>
        <taxon>Discoba</taxon>
        <taxon>Euglenozoa</taxon>
        <taxon>Kinetoplastea</taxon>
        <taxon>Metakinetoplastina</taxon>
        <taxon>Eubodonida</taxon>
        <taxon>Bodonidae</taxon>
        <taxon>Bodo</taxon>
    </lineage>
</organism>
<dbReference type="OMA" id="QMKMVTK"/>
<gene>
    <name evidence="1" type="ORF">BSAL_54940</name>
</gene>
<proteinExistence type="predicted"/>
<name>A0A0S4IQI9_BODSA</name>
<dbReference type="InterPro" id="IPR005024">
    <property type="entry name" value="Snf7_fam"/>
</dbReference>
<dbReference type="VEuPathDB" id="TriTrypDB:BSAL_54940"/>
<protein>
    <submittedName>
        <fullName evidence="1">SNF7 vesicular protein trafficking mediator, putative</fullName>
    </submittedName>
</protein>
<keyword evidence="2" id="KW-1185">Reference proteome</keyword>
<dbReference type="EMBL" id="CYKH01000145">
    <property type="protein sequence ID" value="CUE73214.1"/>
    <property type="molecule type" value="Genomic_DNA"/>
</dbReference>